<gene>
    <name evidence="1" type="primary">cp74</name>
</gene>
<dbReference type="EMBL" id="MZ156041">
    <property type="protein sequence ID" value="QWK43687.1"/>
    <property type="molecule type" value="Genomic_DNA"/>
</dbReference>
<protein>
    <submittedName>
        <fullName evidence="1">Uncharacterized protein</fullName>
    </submittedName>
</protein>
<geneLocation type="plastid" evidence="1"/>
<evidence type="ECO:0000313" key="1">
    <source>
        <dbReference type="EMBL" id="QWK43687.1"/>
    </source>
</evidence>
<reference evidence="1" key="1">
    <citation type="journal article" date="2021" name="Genome Biol. Evol.">
        <title>Genomic rearrangements and sequence evolution across brown algal organelles.</title>
        <authorList>
            <person name="Starko S."/>
            <person name="Bringloe T.T."/>
            <person name="Gomez M.S."/>
            <person name="Darby H."/>
            <person name="Graham S.W."/>
            <person name="Martone P.T."/>
        </authorList>
    </citation>
    <scope>NUCLEOTIDE SEQUENCE</scope>
</reference>
<accession>A0A8F0FAY8</accession>
<name>A0A8F0FAY8_9PHAE</name>
<keyword evidence="1" id="KW-0934">Plastid</keyword>
<sequence length="480" mass="56521">MDTNLTLPKDLIFPSSILRVRPKNIIDNITDNYTDTDNIICNDKDDHPDYAQIEDMLKIHEKYQTKSQRKDTLIRKLNKTKVYFIAKSINIEDEKIIVAVPINNFDDLTMTGDNQMIISRSMIFQFKTAMDLSYDIEGMPGNRPYIFPYIVKFAEGPYRACRKVLRLKDLDIVEGKEIPDEPDPNNEKYWEKDGILREDYGLSHYDIEQAFHTTTKDYSIDPRDLQNFTKTWKDYVMNFKDLKFNDLISKKKEVVPDRDKLGSIVKKNTVESQSKHIIPVFANLEEAQHLLLTVFEELMEPYKTPTRRLPDLDLKNINYTNVDYLDMPLIHADNINIPTTKLEKILDPISRLDRLKHPVRTINSIKSLLAKYRLIKSNTELKPHLKNYGWDCDISLKNPKKYQQALNIKIIKMGLGDFLTFWNNKEIKHGEVLFLPSTQTSSKLKSLSFDKNPDDKFYQYQHKFQRRAKRQTDDYIYEIK</sequence>
<organism evidence="1">
    <name type="scientific">Desmarestia aculeata</name>
    <dbReference type="NCBI Taxonomy" id="62298"/>
    <lineage>
        <taxon>Eukaryota</taxon>
        <taxon>Sar</taxon>
        <taxon>Stramenopiles</taxon>
        <taxon>Ochrophyta</taxon>
        <taxon>PX clade</taxon>
        <taxon>Phaeophyceae</taxon>
        <taxon>Desmarestiales</taxon>
        <taxon>Desmarestiaceae</taxon>
        <taxon>Desmarestia</taxon>
    </lineage>
</organism>
<dbReference type="AlphaFoldDB" id="A0A8F0FAY8"/>
<proteinExistence type="predicted"/>